<accession>A0A8W8J192</accession>
<dbReference type="PROSITE" id="PS50119">
    <property type="entry name" value="ZF_BBOX"/>
    <property type="match status" value="1"/>
</dbReference>
<dbReference type="InterPro" id="IPR000315">
    <property type="entry name" value="Znf_B-box"/>
</dbReference>
<protein>
    <recommendedName>
        <fullName evidence="2">B box-type domain-containing protein</fullName>
    </recommendedName>
</protein>
<organism evidence="3 4">
    <name type="scientific">Magallana gigas</name>
    <name type="common">Pacific oyster</name>
    <name type="synonym">Crassostrea gigas</name>
    <dbReference type="NCBI Taxonomy" id="29159"/>
    <lineage>
        <taxon>Eukaryota</taxon>
        <taxon>Metazoa</taxon>
        <taxon>Spiralia</taxon>
        <taxon>Lophotrochozoa</taxon>
        <taxon>Mollusca</taxon>
        <taxon>Bivalvia</taxon>
        <taxon>Autobranchia</taxon>
        <taxon>Pteriomorphia</taxon>
        <taxon>Ostreida</taxon>
        <taxon>Ostreoidea</taxon>
        <taxon>Ostreidae</taxon>
        <taxon>Magallana</taxon>
    </lineage>
</organism>
<dbReference type="SUPFAM" id="SSF101898">
    <property type="entry name" value="NHL repeat"/>
    <property type="match status" value="1"/>
</dbReference>
<feature type="domain" description="B box-type" evidence="2">
    <location>
        <begin position="27"/>
        <end position="69"/>
    </location>
</feature>
<dbReference type="PANTHER" id="PTHR25462">
    <property type="entry name" value="BONUS, ISOFORM C-RELATED"/>
    <property type="match status" value="1"/>
</dbReference>
<evidence type="ECO:0000256" key="1">
    <source>
        <dbReference type="PROSITE-ProRule" id="PRU00024"/>
    </source>
</evidence>
<dbReference type="EnsemblMetazoa" id="G16413.1">
    <property type="protein sequence ID" value="G16413.1:cds"/>
    <property type="gene ID" value="G16413"/>
</dbReference>
<dbReference type="InterPro" id="IPR047153">
    <property type="entry name" value="TRIM45/56/19-like"/>
</dbReference>
<proteinExistence type="predicted"/>
<dbReference type="Gene3D" id="2.120.10.30">
    <property type="entry name" value="TolB, C-terminal domain"/>
    <property type="match status" value="1"/>
</dbReference>
<evidence type="ECO:0000313" key="3">
    <source>
        <dbReference type="EnsemblMetazoa" id="G16413.1:cds"/>
    </source>
</evidence>
<reference evidence="3" key="1">
    <citation type="submission" date="2022-08" db="UniProtKB">
        <authorList>
            <consortium name="EnsemblMetazoa"/>
        </authorList>
    </citation>
    <scope>IDENTIFICATION</scope>
    <source>
        <strain evidence="3">05x7-T-G4-1.051#20</strain>
    </source>
</reference>
<dbReference type="PANTHER" id="PTHR25462:SF296">
    <property type="entry name" value="MEIOTIC P26, ISOFORM F"/>
    <property type="match status" value="1"/>
</dbReference>
<evidence type="ECO:0000313" key="4">
    <source>
        <dbReference type="Proteomes" id="UP000005408"/>
    </source>
</evidence>
<dbReference type="GO" id="GO:0008270">
    <property type="term" value="F:zinc ion binding"/>
    <property type="evidence" value="ECO:0007669"/>
    <property type="project" value="UniProtKB-KW"/>
</dbReference>
<dbReference type="CDD" id="cd19757">
    <property type="entry name" value="Bbox1"/>
    <property type="match status" value="1"/>
</dbReference>
<sequence length="617" mass="70025">MLSYKSLDPSGDRPKTPALSEFVCGPCSLSRVYARSTVFCSVCKELFCFNCSKLHRMKEWSQNHAIVILDNASSQQLKNIASQQCSRLSQRPHRWARRAPLNEGFESKSKYLNALATNHDHETDDLENERYCPEHQLIYCSKCKDSHRECKKTLSIASLADKILKKGEISQVISEYRKFIKFSEIMVNDRLNQIKQIESQRNDIFPTIHSMKNQFGLMVTDKVQIIENEVNEKIESNVKNIRLYMEKCKRAKYLAQSDLDSFLSVIDKKVPGTTVKSFFRLRTKYPIYEKYLKDLYNDTEYTSFQFVPNEEVLSLPSIVTSVGIIKESKSSSALPPFMSTDNVKPFDQRSLFHRKHGDIRLFGLGVLGKGGITSIKCTANEYVMAVARSTCEFRVFTSRGWTVARWELSSLPWDFTIISENEVVVTLPGEKKLVTLKVDFTLRKVTLVKETTLTEACWSVTECNGNLIGTFAPFESDAHLKVMTLDGITERKIVITDCPVPFRAPQYVLYHGDRVFISDTFSHALIAVDLQGHVTFAFRSAEFENPAGLCVDYQGNVYVCGKTSRNVFQVTKENEVREILSPSECSSRPSCVSLSGDGSTLLLASTDSNVIKTFQMK</sequence>
<evidence type="ECO:0000259" key="2">
    <source>
        <dbReference type="PROSITE" id="PS50119"/>
    </source>
</evidence>
<dbReference type="InterPro" id="IPR011042">
    <property type="entry name" value="6-blade_b-propeller_TolB-like"/>
</dbReference>
<name>A0A8W8J192_MAGGI</name>
<keyword evidence="4" id="KW-1185">Reference proteome</keyword>
<keyword evidence="1" id="KW-0862">Zinc</keyword>
<keyword evidence="1" id="KW-0479">Metal-binding</keyword>
<dbReference type="Proteomes" id="UP000005408">
    <property type="component" value="Unassembled WGS sequence"/>
</dbReference>
<dbReference type="AlphaFoldDB" id="A0A8W8J192"/>
<keyword evidence="1" id="KW-0863">Zinc-finger</keyword>